<accession>A0A5S5MCI0</accession>
<dbReference type="EMBL" id="VDMB01000030">
    <property type="protein sequence ID" value="TYT73437.1"/>
    <property type="molecule type" value="Genomic_DNA"/>
</dbReference>
<evidence type="ECO:0000256" key="7">
    <source>
        <dbReference type="PIRSR" id="PIRSR006621-2"/>
    </source>
</evidence>
<protein>
    <recommendedName>
        <fullName evidence="5">tRNA-dihydrouridine synthase</fullName>
        <ecNumber evidence="5">1.3.1.-</ecNumber>
    </recommendedName>
</protein>
<keyword evidence="10" id="KW-1185">Reference proteome</keyword>
<evidence type="ECO:0000259" key="8">
    <source>
        <dbReference type="Pfam" id="PF01207"/>
    </source>
</evidence>
<dbReference type="PANTHER" id="PTHR45846">
    <property type="entry name" value="TRNA-DIHYDROURIDINE(47) SYNTHASE [NAD(P)(+)]-LIKE"/>
    <property type="match status" value="1"/>
</dbReference>
<dbReference type="InterPro" id="IPR013785">
    <property type="entry name" value="Aldolase_TIM"/>
</dbReference>
<name>A0A5S5MCI0_9BACT</name>
<feature type="binding site" evidence="7">
    <location>
        <position position="69"/>
    </location>
    <ligand>
        <name>FMN</name>
        <dbReference type="ChEBI" id="CHEBI:58210"/>
    </ligand>
</feature>
<dbReference type="PIRSF" id="PIRSF006621">
    <property type="entry name" value="Dus"/>
    <property type="match status" value="1"/>
</dbReference>
<evidence type="ECO:0000256" key="6">
    <source>
        <dbReference type="PIRSR" id="PIRSR006621-1"/>
    </source>
</evidence>
<reference evidence="9 10" key="1">
    <citation type="submission" date="2019-06" db="EMBL/GenBank/DDBJ databases">
        <title>Desulfobotulus mexicanus sp. nov., a novel sulfate-reducing bacterium isolated from the sediment of an alkaline crater lake in Mexico.</title>
        <authorList>
            <person name="Hirschler-Rea A."/>
        </authorList>
    </citation>
    <scope>NUCLEOTIDE SEQUENCE [LARGE SCALE GENOMIC DNA]</scope>
    <source>
        <strain evidence="9 10">PAR22N</strain>
    </source>
</reference>
<proteinExistence type="inferred from homology"/>
<dbReference type="CDD" id="cd02801">
    <property type="entry name" value="DUS_like_FMN"/>
    <property type="match status" value="1"/>
</dbReference>
<dbReference type="InterPro" id="IPR035587">
    <property type="entry name" value="DUS-like_FMN-bd"/>
</dbReference>
<sequence>MEMDSVMIIMAPMRGYTDRVFREVWSRNFSGVDEAVAPFISLQQAKDLSVKILGDLAKKETGSIPVVPQILGNHPAAFISLACRLEDMGFRELNWNLGCPFPMVAKKAKGSGLLCFPDRVDAFLEEVCSHSPLKVSVKIRLGRHSKDETGALLAVLNRYPLHRVILHPRIGVQMYEGRPDLKAFHYFLHASCHPLVYNGDIWSRDDFQALSSCFSGVNSWMLGRGLLADPFLPERIKGIFADKKEDELDRFILFYKDLEAAYQKKLSGPSHLLARMKGWWVCFNESFEGGDILFKKIRKLQKLDLFQKEVQAFFDSRPAWLPSRAGGWVDPACCIDHGRVEGCL</sequence>
<evidence type="ECO:0000256" key="4">
    <source>
        <dbReference type="ARBA" id="ARBA00023002"/>
    </source>
</evidence>
<dbReference type="GO" id="GO:0050660">
    <property type="term" value="F:flavin adenine dinucleotide binding"/>
    <property type="evidence" value="ECO:0007669"/>
    <property type="project" value="InterPro"/>
</dbReference>
<keyword evidence="7" id="KW-0547">Nucleotide-binding</keyword>
<dbReference type="PANTHER" id="PTHR45846:SF1">
    <property type="entry name" value="TRNA-DIHYDROURIDINE(47) SYNTHASE [NAD(P)(+)]-LIKE"/>
    <property type="match status" value="1"/>
</dbReference>
<comment type="caution">
    <text evidence="9">The sequence shown here is derived from an EMBL/GenBank/DDBJ whole genome shotgun (WGS) entry which is preliminary data.</text>
</comment>
<organism evidence="9 10">
    <name type="scientific">Desulfobotulus mexicanus</name>
    <dbReference type="NCBI Taxonomy" id="2586642"/>
    <lineage>
        <taxon>Bacteria</taxon>
        <taxon>Pseudomonadati</taxon>
        <taxon>Thermodesulfobacteriota</taxon>
        <taxon>Desulfobacteria</taxon>
        <taxon>Desulfobacterales</taxon>
        <taxon>Desulfobacteraceae</taxon>
        <taxon>Desulfobotulus</taxon>
    </lineage>
</organism>
<dbReference type="OrthoDB" id="5289281at2"/>
<dbReference type="Gene3D" id="3.20.20.70">
    <property type="entry name" value="Aldolase class I"/>
    <property type="match status" value="1"/>
</dbReference>
<keyword evidence="4 5" id="KW-0560">Oxidoreductase</keyword>
<dbReference type="InterPro" id="IPR001269">
    <property type="entry name" value="DUS_fam"/>
</dbReference>
<dbReference type="SUPFAM" id="SSF51395">
    <property type="entry name" value="FMN-linked oxidoreductases"/>
    <property type="match status" value="1"/>
</dbReference>
<evidence type="ECO:0000256" key="1">
    <source>
        <dbReference type="ARBA" id="ARBA00022630"/>
    </source>
</evidence>
<evidence type="ECO:0000313" key="9">
    <source>
        <dbReference type="EMBL" id="TYT73437.1"/>
    </source>
</evidence>
<feature type="active site" description="Proton donor" evidence="6">
    <location>
        <position position="99"/>
    </location>
</feature>
<feature type="binding site" evidence="7">
    <location>
        <position position="167"/>
    </location>
    <ligand>
        <name>FMN</name>
        <dbReference type="ChEBI" id="CHEBI:58210"/>
    </ligand>
</feature>
<dbReference type="EC" id="1.3.1.-" evidence="5"/>
<dbReference type="GO" id="GO:0017150">
    <property type="term" value="F:tRNA dihydrouridine synthase activity"/>
    <property type="evidence" value="ECO:0007669"/>
    <property type="project" value="InterPro"/>
</dbReference>
<comment type="cofactor">
    <cofactor evidence="5 7">
        <name>FMN</name>
        <dbReference type="ChEBI" id="CHEBI:58210"/>
    </cofactor>
</comment>
<dbReference type="Pfam" id="PF01207">
    <property type="entry name" value="Dus"/>
    <property type="match status" value="1"/>
</dbReference>
<keyword evidence="2 5" id="KW-0288">FMN</keyword>
<feature type="binding site" evidence="7">
    <location>
        <begin position="223"/>
        <end position="224"/>
    </location>
    <ligand>
        <name>FMN</name>
        <dbReference type="ChEBI" id="CHEBI:58210"/>
    </ligand>
</feature>
<keyword evidence="1 5" id="KW-0285">Flavoprotein</keyword>
<evidence type="ECO:0000313" key="10">
    <source>
        <dbReference type="Proteomes" id="UP000321899"/>
    </source>
</evidence>
<keyword evidence="3 5" id="KW-0819">tRNA processing</keyword>
<feature type="domain" description="DUS-like FMN-binding" evidence="8">
    <location>
        <begin position="10"/>
        <end position="244"/>
    </location>
</feature>
<dbReference type="GO" id="GO:0003723">
    <property type="term" value="F:RNA binding"/>
    <property type="evidence" value="ECO:0007669"/>
    <property type="project" value="TreeGrafter"/>
</dbReference>
<dbReference type="AlphaFoldDB" id="A0A5S5MCI0"/>
<comment type="function">
    <text evidence="5">Catalyzes the synthesis of 5,6-dihydrouridine (D), a modified base found in the D-loop of most tRNAs, via the reduction of the C5-C6 double bond in target uridines.</text>
</comment>
<comment type="similarity">
    <text evidence="5">Belongs to the dus family.</text>
</comment>
<dbReference type="Proteomes" id="UP000321899">
    <property type="component" value="Unassembled WGS sequence"/>
</dbReference>
<evidence type="ECO:0000256" key="5">
    <source>
        <dbReference type="PIRNR" id="PIRNR006621"/>
    </source>
</evidence>
<gene>
    <name evidence="9" type="ORF">FIM25_15205</name>
</gene>
<evidence type="ECO:0000256" key="2">
    <source>
        <dbReference type="ARBA" id="ARBA00022643"/>
    </source>
</evidence>
<feature type="binding site" evidence="7">
    <location>
        <position position="138"/>
    </location>
    <ligand>
        <name>FMN</name>
        <dbReference type="ChEBI" id="CHEBI:58210"/>
    </ligand>
</feature>
<evidence type="ECO:0000256" key="3">
    <source>
        <dbReference type="ARBA" id="ARBA00022694"/>
    </source>
</evidence>